<organism evidence="1 2">
    <name type="scientific">Eubacterium plexicaudatum ASF492</name>
    <dbReference type="NCBI Taxonomy" id="1235802"/>
    <lineage>
        <taxon>Bacteria</taxon>
        <taxon>Bacillati</taxon>
        <taxon>Bacillota</taxon>
        <taxon>Clostridia</taxon>
        <taxon>Eubacteriales</taxon>
        <taxon>Eubacteriaceae</taxon>
        <taxon>Eubacterium</taxon>
    </lineage>
</organism>
<dbReference type="OrthoDB" id="3035590at2"/>
<reference evidence="1 2" key="1">
    <citation type="journal article" date="2014" name="Genome Announc.">
        <title>Draft genome sequences of the altered schaedler flora, a defined bacterial community from gnotobiotic mice.</title>
        <authorList>
            <person name="Wannemuehler M.J."/>
            <person name="Overstreet A.M."/>
            <person name="Ward D.V."/>
            <person name="Phillips G.J."/>
        </authorList>
    </citation>
    <scope>NUCLEOTIDE SEQUENCE [LARGE SCALE GENOMIC DNA]</scope>
    <source>
        <strain evidence="1 2">ASF492</strain>
    </source>
</reference>
<evidence type="ECO:0000313" key="1">
    <source>
        <dbReference type="EMBL" id="EMZ35888.1"/>
    </source>
</evidence>
<evidence type="ECO:0000313" key="2">
    <source>
        <dbReference type="Proteomes" id="UP000012589"/>
    </source>
</evidence>
<accession>N2BBN8</accession>
<dbReference type="STRING" id="1235802.C823_00960"/>
<dbReference type="Proteomes" id="UP000012589">
    <property type="component" value="Unassembled WGS sequence"/>
</dbReference>
<proteinExistence type="predicted"/>
<gene>
    <name evidence="1" type="ORF">C823_00960</name>
</gene>
<sequence length="94" mass="11439">MDRIFEKIYREIICNEAEMYEFGRKMENEVSEIMAAYRDKMSEEELERMTERIDDIVSSARQDGFYFGMRFAVRALVWLKYDKWNKKCKIGKNN</sequence>
<comment type="caution">
    <text evidence="1">The sequence shown here is derived from an EMBL/GenBank/DDBJ whole genome shotgun (WGS) entry which is preliminary data.</text>
</comment>
<dbReference type="EMBL" id="AQFT01000024">
    <property type="protein sequence ID" value="EMZ35888.1"/>
    <property type="molecule type" value="Genomic_DNA"/>
</dbReference>
<keyword evidence="2" id="KW-1185">Reference proteome</keyword>
<dbReference type="HOGENOM" id="CLU_2381824_0_0_9"/>
<name>N2BBN8_9FIRM</name>
<dbReference type="PATRIC" id="fig|1235802.3.peg.1031"/>
<dbReference type="AlphaFoldDB" id="N2BBN8"/>
<protein>
    <submittedName>
        <fullName evidence="1">Uncharacterized protein</fullName>
    </submittedName>
</protein>